<evidence type="ECO:0000259" key="1">
    <source>
        <dbReference type="PROSITE" id="PS51733"/>
    </source>
</evidence>
<dbReference type="Pfam" id="PF21948">
    <property type="entry name" value="LplA-B_cat"/>
    <property type="match status" value="1"/>
</dbReference>
<dbReference type="InterPro" id="IPR045864">
    <property type="entry name" value="aa-tRNA-synth_II/BPL/LPL"/>
</dbReference>
<feature type="domain" description="BPL/LPL catalytic" evidence="1">
    <location>
        <begin position="31"/>
        <end position="232"/>
    </location>
</feature>
<name>A0A410P5V9_VELA1</name>
<dbReference type="EMBL" id="CP019384">
    <property type="protein sequence ID" value="QAT17540.1"/>
    <property type="molecule type" value="Genomic_DNA"/>
</dbReference>
<dbReference type="OrthoDB" id="9787898at2"/>
<evidence type="ECO:0000313" key="3">
    <source>
        <dbReference type="Proteomes" id="UP000287243"/>
    </source>
</evidence>
<dbReference type="Proteomes" id="UP000287243">
    <property type="component" value="Chromosome"/>
</dbReference>
<dbReference type="InterPro" id="IPR050664">
    <property type="entry name" value="Octanoyltrans_LipM/LipL"/>
</dbReference>
<protein>
    <recommendedName>
        <fullName evidence="1">BPL/LPL catalytic domain-containing protein</fullName>
    </recommendedName>
</protein>
<reference evidence="2 3" key="1">
    <citation type="submission" date="2017-01" db="EMBL/GenBank/DDBJ databases">
        <title>First insights into the biology of 'candidatus Vampirococcus archaeovorus'.</title>
        <authorList>
            <person name="Kizina J."/>
            <person name="Jordan S."/>
            <person name="Stueber K."/>
            <person name="Reinhardt R."/>
            <person name="Harder J."/>
        </authorList>
    </citation>
    <scope>NUCLEOTIDE SEQUENCE [LARGE SCALE GENOMIC DNA]</scope>
    <source>
        <strain evidence="2 3">LiM</strain>
    </source>
</reference>
<dbReference type="CDD" id="cd16443">
    <property type="entry name" value="LplA"/>
    <property type="match status" value="1"/>
</dbReference>
<sequence length="280" mass="30914">MKTFRLITSGYADAATNMAVDEALFFSYRQNGSLPILRLYGWRPAAFSFGVSQDPAALFNFKALEACGTAMVRRPTGGGALFHNDELTYCIVASTEDLGLETRGVKASYGRITSFLIEAYRILGLEACFAGDSGVHGMDHKIADLCSSRNEEYDILIDGRKLGGSAQKRSKNIILQHGSIPLSFDRRRPEPCLRHPLPDVADLSTLLKRRIGGHETSEAVVSAFKSHFCADFLDSRLDRKEEKIAALLKDNKYAGAGWNLKRIDPMTETIHAYRTQAAMA</sequence>
<dbReference type="KEGG" id="vai:BU251_07330"/>
<dbReference type="PROSITE" id="PS51733">
    <property type="entry name" value="BPL_LPL_CATALYTIC"/>
    <property type="match status" value="1"/>
</dbReference>
<accession>A0A410P5V9</accession>
<dbReference type="PANTHER" id="PTHR43679:SF2">
    <property type="entry name" value="OCTANOYL-[GCVH]:PROTEIN N-OCTANOYLTRANSFERASE"/>
    <property type="match status" value="1"/>
</dbReference>
<dbReference type="AlphaFoldDB" id="A0A410P5V9"/>
<dbReference type="Gene3D" id="3.30.930.10">
    <property type="entry name" value="Bira Bifunctional Protein, Domain 2"/>
    <property type="match status" value="1"/>
</dbReference>
<proteinExistence type="predicted"/>
<dbReference type="RefSeq" id="WP_128700382.1">
    <property type="nucleotide sequence ID" value="NZ_CP019384.1"/>
</dbReference>
<keyword evidence="3" id="KW-1185">Reference proteome</keyword>
<evidence type="ECO:0000313" key="2">
    <source>
        <dbReference type="EMBL" id="QAT17540.1"/>
    </source>
</evidence>
<organism evidence="2 3">
    <name type="scientific">Velamenicoccus archaeovorus</name>
    <dbReference type="NCBI Taxonomy" id="1930593"/>
    <lineage>
        <taxon>Bacteria</taxon>
        <taxon>Pseudomonadati</taxon>
        <taxon>Candidatus Omnitrophota</taxon>
        <taxon>Candidatus Velamenicoccus</taxon>
    </lineage>
</organism>
<dbReference type="SUPFAM" id="SSF55681">
    <property type="entry name" value="Class II aaRS and biotin synthetases"/>
    <property type="match status" value="1"/>
</dbReference>
<dbReference type="PANTHER" id="PTHR43679">
    <property type="entry name" value="OCTANOYLTRANSFERASE LIPM-RELATED"/>
    <property type="match status" value="1"/>
</dbReference>
<gene>
    <name evidence="2" type="ORF">BU251_07330</name>
</gene>
<dbReference type="InterPro" id="IPR004143">
    <property type="entry name" value="BPL_LPL_catalytic"/>
</dbReference>